<dbReference type="Pfam" id="PF08584">
    <property type="entry name" value="Ribonuc_P_40"/>
    <property type="match status" value="1"/>
</dbReference>
<dbReference type="AlphaFoldDB" id="A0A8J8WHU6"/>
<gene>
    <name evidence="1" type="ORF">PECM_004982</name>
</gene>
<reference evidence="1" key="1">
    <citation type="journal article" date="2020" name="Front. Microbiol.">
        <title>Gene regulatory networks of Penicillium echinulatum 2HH and Penicillium oxalicum 114-2 inferred by a computational biology approach.</title>
        <authorList>
            <person name="Lenz A.R."/>
            <person name="Galan-Vasquez E."/>
            <person name="Balbinot E."/>
            <person name="De Abreu F.P."/>
            <person name="De Oliveira N.S."/>
            <person name="Da Rosa L.O."/>
            <person name="De Avila E Silva S."/>
            <person name="Camassola M."/>
            <person name="Dillon A.J.P."/>
            <person name="Perez-Rueda E."/>
        </authorList>
    </citation>
    <scope>NUCLEOTIDE SEQUENCE</scope>
    <source>
        <strain evidence="1">S1M29</strain>
    </source>
</reference>
<comment type="caution">
    <text evidence="1">The sequence shown here is derived from an EMBL/GenBank/DDBJ whole genome shotgun (WGS) entry which is preliminary data.</text>
</comment>
<dbReference type="Proteomes" id="UP000631181">
    <property type="component" value="Unassembled WGS sequence"/>
</dbReference>
<keyword evidence="1" id="KW-0378">Hydrolase</keyword>
<evidence type="ECO:0000313" key="2">
    <source>
        <dbReference type="Proteomes" id="UP000631181"/>
    </source>
</evidence>
<dbReference type="InterPro" id="IPR013893">
    <property type="entry name" value="RNase_P_Rpp40"/>
</dbReference>
<sequence>MFDFSDDASHREKCYTTIAQLPWVIDSNQIPRKKAPFSTIMNHPFVHTVEVILEDEVYAEVQTSLDEINKPRSARVFMSPSELLEHDFFNTYIKTGNVMMISEGRAGSDTMLTLNDGILRIELGKEVYERTGLTGKPIRSGGRKHAKDRFLVELNLRLPSMLHGKKGFDRIVWAFQNVLNRPMAWLFCDLVSFSVDQESPTPIEKQSPQWIDSGPKKTNLSRVSMPPLQGLVSSHMSEDDMQQKCGAFSEWIALVQLKSSRISADDEVDPYLSRYEVQVPGYEVCRTVNLVSLKWQGIISSKWILDLYACLLNGRKSSHGSRLSPSSSFSWFTLSALTLRTQAVDGRDGFTIATAPSIASQAPSDGNLSLSMSGDEETSLRDAPRYSSVTWEYVGATTIR</sequence>
<dbReference type="GO" id="GO:0000447">
    <property type="term" value="P:endonucleolytic cleavage in ITS1 to separate SSU-rRNA from 5.8S rRNA and LSU-rRNA from tricistronic rRNA transcript (SSU-rRNA, 5.8S rRNA, LSU-rRNA)"/>
    <property type="evidence" value="ECO:0007669"/>
    <property type="project" value="TreeGrafter"/>
</dbReference>
<dbReference type="OrthoDB" id="63112at2759"/>
<dbReference type="EMBL" id="WIWV01000033">
    <property type="protein sequence ID" value="KAF7716941.1"/>
    <property type="molecule type" value="Genomic_DNA"/>
</dbReference>
<dbReference type="PANTHER" id="PTHR15396:SF1">
    <property type="entry name" value="RIBONUCLEASE P PROTEIN SUBUNIT P40"/>
    <property type="match status" value="1"/>
</dbReference>
<dbReference type="GO" id="GO:0000172">
    <property type="term" value="C:ribonuclease MRP complex"/>
    <property type="evidence" value="ECO:0007669"/>
    <property type="project" value="TreeGrafter"/>
</dbReference>
<dbReference type="GO" id="GO:0004526">
    <property type="term" value="F:ribonuclease P activity"/>
    <property type="evidence" value="ECO:0007669"/>
    <property type="project" value="TreeGrafter"/>
</dbReference>
<accession>A0A8J8WHU6</accession>
<dbReference type="GO" id="GO:0030681">
    <property type="term" value="C:multimeric ribonuclease P complex"/>
    <property type="evidence" value="ECO:0007669"/>
    <property type="project" value="TreeGrafter"/>
</dbReference>
<dbReference type="GO" id="GO:0001682">
    <property type="term" value="P:tRNA 5'-leader removal"/>
    <property type="evidence" value="ECO:0007669"/>
    <property type="project" value="InterPro"/>
</dbReference>
<dbReference type="GO" id="GO:0000171">
    <property type="term" value="F:ribonuclease MRP activity"/>
    <property type="evidence" value="ECO:0007669"/>
    <property type="project" value="TreeGrafter"/>
</dbReference>
<evidence type="ECO:0000313" key="1">
    <source>
        <dbReference type="EMBL" id="KAF7716941.1"/>
    </source>
</evidence>
<name>A0A8J8WHU6_9EURO</name>
<organism evidence="1 2">
    <name type="scientific">Penicillium ucsense</name>
    <dbReference type="NCBI Taxonomy" id="2839758"/>
    <lineage>
        <taxon>Eukaryota</taxon>
        <taxon>Fungi</taxon>
        <taxon>Dikarya</taxon>
        <taxon>Ascomycota</taxon>
        <taxon>Pezizomycotina</taxon>
        <taxon>Eurotiomycetes</taxon>
        <taxon>Eurotiomycetidae</taxon>
        <taxon>Eurotiales</taxon>
        <taxon>Aspergillaceae</taxon>
        <taxon>Penicillium</taxon>
    </lineage>
</organism>
<protein>
    <submittedName>
        <fullName evidence="1">Uncharacterized protein</fullName>
    </submittedName>
</protein>
<keyword evidence="2" id="KW-1185">Reference proteome</keyword>
<dbReference type="PANTHER" id="PTHR15396">
    <property type="entry name" value="RIBONUCLEASE P PROTEIN SUBUNIT P40"/>
    <property type="match status" value="1"/>
</dbReference>
<proteinExistence type="predicted"/>